<organism evidence="2 3">
    <name type="scientific">Treponema porcinum</name>
    <dbReference type="NCBI Taxonomy" id="261392"/>
    <lineage>
        <taxon>Bacteria</taxon>
        <taxon>Pseudomonadati</taxon>
        <taxon>Spirochaetota</taxon>
        <taxon>Spirochaetia</taxon>
        <taxon>Spirochaetales</taxon>
        <taxon>Treponemataceae</taxon>
        <taxon>Treponema</taxon>
    </lineage>
</organism>
<dbReference type="EMBL" id="FUWG01000003">
    <property type="protein sequence ID" value="SJZ30028.1"/>
    <property type="molecule type" value="Genomic_DNA"/>
</dbReference>
<dbReference type="PANTHER" id="PTHR41773:SF1">
    <property type="entry name" value="RELA_SPOT DOMAIN-CONTAINING PROTEIN"/>
    <property type="match status" value="1"/>
</dbReference>
<accession>A0A1T4JIS9</accession>
<protein>
    <recommendedName>
        <fullName evidence="1">RelA/SpoT domain-containing protein</fullName>
    </recommendedName>
</protein>
<dbReference type="GeneID" id="78315666"/>
<reference evidence="2 3" key="1">
    <citation type="submission" date="2017-02" db="EMBL/GenBank/DDBJ databases">
        <authorList>
            <person name="Peterson S.W."/>
        </authorList>
    </citation>
    <scope>NUCLEOTIDE SEQUENCE [LARGE SCALE GENOMIC DNA]</scope>
    <source>
        <strain evidence="2 3">ATCC BAA-908</strain>
    </source>
</reference>
<dbReference type="STRING" id="261392.SAMN02745149_00345"/>
<dbReference type="Pfam" id="PF04607">
    <property type="entry name" value="RelA_SpoT"/>
    <property type="match status" value="1"/>
</dbReference>
<dbReference type="AlphaFoldDB" id="A0A1T4JIS9"/>
<dbReference type="GO" id="GO:0015969">
    <property type="term" value="P:guanosine tetraphosphate metabolic process"/>
    <property type="evidence" value="ECO:0007669"/>
    <property type="project" value="InterPro"/>
</dbReference>
<dbReference type="OrthoDB" id="656667at2"/>
<dbReference type="Gene3D" id="1.10.287.860">
    <property type="entry name" value="Nucleotidyltransferase"/>
    <property type="match status" value="1"/>
</dbReference>
<dbReference type="SUPFAM" id="SSF81301">
    <property type="entry name" value="Nucleotidyltransferase"/>
    <property type="match status" value="1"/>
</dbReference>
<proteinExistence type="predicted"/>
<dbReference type="CDD" id="cd05399">
    <property type="entry name" value="NT_Rel-Spo_like"/>
    <property type="match status" value="1"/>
</dbReference>
<feature type="domain" description="RelA/SpoT" evidence="1">
    <location>
        <begin position="52"/>
        <end position="190"/>
    </location>
</feature>
<evidence type="ECO:0000313" key="3">
    <source>
        <dbReference type="Proteomes" id="UP000190423"/>
    </source>
</evidence>
<gene>
    <name evidence="2" type="ORF">SAMN02745149_00345</name>
</gene>
<dbReference type="SMART" id="SM00954">
    <property type="entry name" value="RelA_SpoT"/>
    <property type="match status" value="1"/>
</dbReference>
<dbReference type="Proteomes" id="UP000190423">
    <property type="component" value="Unassembled WGS sequence"/>
</dbReference>
<name>A0A1T4JIS9_TREPO</name>
<evidence type="ECO:0000259" key="1">
    <source>
        <dbReference type="SMART" id="SM00954"/>
    </source>
</evidence>
<dbReference type="InterPro" id="IPR007685">
    <property type="entry name" value="RelA_SpoT"/>
</dbReference>
<evidence type="ECO:0000313" key="2">
    <source>
        <dbReference type="EMBL" id="SJZ30028.1"/>
    </source>
</evidence>
<dbReference type="Gene3D" id="3.30.460.10">
    <property type="entry name" value="Beta Polymerase, domain 2"/>
    <property type="match status" value="1"/>
</dbReference>
<dbReference type="InterPro" id="IPR043519">
    <property type="entry name" value="NT_sf"/>
</dbReference>
<sequence length="224" mass="26423">MMTKAELEEEYEKRIIEYRKILPYLTQEVQDCYRGLKENNSIRIDQDCFFTIKGTGSFVNKALKFEIDNETKKEIPNKYKYENPFIDIQDQIRARIVVYYLTDVERIANSVINTFGNIENNDFNNPNDYEKFGYQGRHIIVNINKNLIPDTINVNLDVIPDFFELQVKTLFQHAWSQAEHDLRYKGNGKLSFDDKRMLSFAAAQAWGADKVFEGIFKRQENCDK</sequence>
<dbReference type="PANTHER" id="PTHR41773">
    <property type="entry name" value="GTP PYROPHOSPHATASE-RELATED"/>
    <property type="match status" value="1"/>
</dbReference>
<keyword evidence="3" id="KW-1185">Reference proteome</keyword>
<dbReference type="RefSeq" id="WP_078932279.1">
    <property type="nucleotide sequence ID" value="NZ_FUWG01000003.1"/>
</dbReference>